<feature type="region of interest" description="Disordered" evidence="1">
    <location>
        <begin position="101"/>
        <end position="141"/>
    </location>
</feature>
<evidence type="ECO:0000313" key="3">
    <source>
        <dbReference type="EnsemblMetazoa" id="G11156.2:cds"/>
    </source>
</evidence>
<dbReference type="Proteomes" id="UP000005408">
    <property type="component" value="Unassembled WGS sequence"/>
</dbReference>
<dbReference type="HOGENOM" id="CLU_671317_0_0_1"/>
<dbReference type="KEGG" id="crg:105338569"/>
<name>K1QBN7_MAGGI</name>
<dbReference type="OrthoDB" id="6115614at2759"/>
<organism evidence="2">
    <name type="scientific">Magallana gigas</name>
    <name type="common">Pacific oyster</name>
    <name type="synonym">Crassostrea gigas</name>
    <dbReference type="NCBI Taxonomy" id="29159"/>
    <lineage>
        <taxon>Eukaryota</taxon>
        <taxon>Metazoa</taxon>
        <taxon>Spiralia</taxon>
        <taxon>Lophotrochozoa</taxon>
        <taxon>Mollusca</taxon>
        <taxon>Bivalvia</taxon>
        <taxon>Autobranchia</taxon>
        <taxon>Pteriomorphia</taxon>
        <taxon>Ostreida</taxon>
        <taxon>Ostreoidea</taxon>
        <taxon>Ostreidae</taxon>
        <taxon>Magallana</taxon>
    </lineage>
</organism>
<dbReference type="EnsemblMetazoa" id="G11156.4">
    <property type="protein sequence ID" value="G11156.4:cds"/>
    <property type="gene ID" value="G11156"/>
</dbReference>
<evidence type="ECO:0000313" key="4">
    <source>
        <dbReference type="Proteomes" id="UP000005408"/>
    </source>
</evidence>
<keyword evidence="4" id="KW-1185">Reference proteome</keyword>
<dbReference type="EnsemblMetazoa" id="G11156.2">
    <property type="protein sequence ID" value="G11156.2:cds"/>
    <property type="gene ID" value="G11156"/>
</dbReference>
<feature type="compositionally biased region" description="Acidic residues" evidence="1">
    <location>
        <begin position="247"/>
        <end position="258"/>
    </location>
</feature>
<evidence type="ECO:0000256" key="1">
    <source>
        <dbReference type="SAM" id="MobiDB-lite"/>
    </source>
</evidence>
<dbReference type="AlphaFoldDB" id="K1QBN7"/>
<dbReference type="OMA" id="WRRNDAF"/>
<dbReference type="EMBL" id="JH815890">
    <property type="protein sequence ID" value="EKC31368.1"/>
    <property type="molecule type" value="Genomic_DNA"/>
</dbReference>
<protein>
    <submittedName>
        <fullName evidence="2 3">Uncharacterized protein</fullName>
    </submittedName>
</protein>
<dbReference type="EnsemblMetazoa" id="G11156.3">
    <property type="protein sequence ID" value="G11156.3:cds"/>
    <property type="gene ID" value="G11156"/>
</dbReference>
<sequence length="410" mass="46475">MSSSSSSSSSGIFQTENRATTQISRLKQEYDRRLLHYEKEFDVSLSRMVNRERGLKESMLAYTERMRKITNTKHSMDGMLAQESSPLYVRAKHIPKFPVTKNKTRRPASFDELIGKNANSNSNKPRREKPKSASRLSLPLLPDRYKKNSHNVKISFVSASDLYDIVDFSIRNKGNKEETLRYLGMESSNSQSSPSPTDRPAAGGGNRKTSRNGSKLASLSPTPQNNKGFSALPTLPPIESAEKDSNDEADNSDTDSDSLDLNKASVEAFKRRPNRAKRMQINKPGLDDIPENDVTSQKRSAKSERTLPSPPPKHSPRNVINMQSHLMSIPEHDASGDELMAPDRKRMGRLSRREIGGQNSIRLEPFSVSERSTVKEQEETDQHLKMKLKAQKRFKKLIFLRDVPERHHRF</sequence>
<accession>K1QBN7</accession>
<feature type="compositionally biased region" description="Low complexity" evidence="1">
    <location>
        <begin position="187"/>
        <end position="196"/>
    </location>
</feature>
<feature type="compositionally biased region" description="Polar residues" evidence="1">
    <location>
        <begin position="211"/>
        <end position="228"/>
    </location>
</feature>
<proteinExistence type="predicted"/>
<reference evidence="3" key="2">
    <citation type="submission" date="2022-08" db="UniProtKB">
        <authorList>
            <consortium name="EnsemblMetazoa"/>
        </authorList>
    </citation>
    <scope>IDENTIFICATION</scope>
    <source>
        <strain evidence="3">05x7-T-G4-1.051#20</strain>
    </source>
</reference>
<gene>
    <name evidence="2" type="ORF">CGI_10019227</name>
</gene>
<dbReference type="EnsemblMetazoa" id="G11156.5">
    <property type="protein sequence ID" value="G11156.5:cds"/>
    <property type="gene ID" value="G11156"/>
</dbReference>
<evidence type="ECO:0000313" key="2">
    <source>
        <dbReference type="EMBL" id="EKC31368.1"/>
    </source>
</evidence>
<feature type="region of interest" description="Disordered" evidence="1">
    <location>
        <begin position="185"/>
        <end position="317"/>
    </location>
</feature>
<feature type="compositionally biased region" description="Basic residues" evidence="1">
    <location>
        <begin position="271"/>
        <end position="280"/>
    </location>
</feature>
<reference evidence="2" key="1">
    <citation type="journal article" date="2012" name="Nature">
        <title>The oyster genome reveals stress adaptation and complexity of shell formation.</title>
        <authorList>
            <person name="Zhang G."/>
            <person name="Fang X."/>
            <person name="Guo X."/>
            <person name="Li L."/>
            <person name="Luo R."/>
            <person name="Xu F."/>
            <person name="Yang P."/>
            <person name="Zhang L."/>
            <person name="Wang X."/>
            <person name="Qi H."/>
            <person name="Xiong Z."/>
            <person name="Que H."/>
            <person name="Xie Y."/>
            <person name="Holland P.W."/>
            <person name="Paps J."/>
            <person name="Zhu Y."/>
            <person name="Wu F."/>
            <person name="Chen Y."/>
            <person name="Wang J."/>
            <person name="Peng C."/>
            <person name="Meng J."/>
            <person name="Yang L."/>
            <person name="Liu J."/>
            <person name="Wen B."/>
            <person name="Zhang N."/>
            <person name="Huang Z."/>
            <person name="Zhu Q."/>
            <person name="Feng Y."/>
            <person name="Mount A."/>
            <person name="Hedgecock D."/>
            <person name="Xu Z."/>
            <person name="Liu Y."/>
            <person name="Domazet-Loso T."/>
            <person name="Du Y."/>
            <person name="Sun X."/>
            <person name="Zhang S."/>
            <person name="Liu B."/>
            <person name="Cheng P."/>
            <person name="Jiang X."/>
            <person name="Li J."/>
            <person name="Fan D."/>
            <person name="Wang W."/>
            <person name="Fu W."/>
            <person name="Wang T."/>
            <person name="Wang B."/>
            <person name="Zhang J."/>
            <person name="Peng Z."/>
            <person name="Li Y."/>
            <person name="Li N."/>
            <person name="Wang J."/>
            <person name="Chen M."/>
            <person name="He Y."/>
            <person name="Tan F."/>
            <person name="Song X."/>
            <person name="Zheng Q."/>
            <person name="Huang R."/>
            <person name="Yang H."/>
            <person name="Du X."/>
            <person name="Chen L."/>
            <person name="Yang M."/>
            <person name="Gaffney P.M."/>
            <person name="Wang S."/>
            <person name="Luo L."/>
            <person name="She Z."/>
            <person name="Ming Y."/>
            <person name="Huang W."/>
            <person name="Zhang S."/>
            <person name="Huang B."/>
            <person name="Zhang Y."/>
            <person name="Qu T."/>
            <person name="Ni P."/>
            <person name="Miao G."/>
            <person name="Wang J."/>
            <person name="Wang Q."/>
            <person name="Steinberg C.E."/>
            <person name="Wang H."/>
            <person name="Li N."/>
            <person name="Qian L."/>
            <person name="Zhang G."/>
            <person name="Li Y."/>
            <person name="Yang H."/>
            <person name="Liu X."/>
            <person name="Wang J."/>
            <person name="Yin Y."/>
            <person name="Wang J."/>
        </authorList>
    </citation>
    <scope>NUCLEOTIDE SEQUENCE [LARGE SCALE GENOMIC DNA]</scope>
    <source>
        <strain evidence="2">05x7-T-G4-1.051#20</strain>
    </source>
</reference>